<evidence type="ECO:0000256" key="7">
    <source>
        <dbReference type="ARBA" id="ARBA00023136"/>
    </source>
</evidence>
<dbReference type="Pfam" id="PF01032">
    <property type="entry name" value="FecCD"/>
    <property type="match status" value="1"/>
</dbReference>
<feature type="transmembrane region" description="Helical" evidence="8">
    <location>
        <begin position="310"/>
        <end position="330"/>
    </location>
</feature>
<reference evidence="11 12" key="1">
    <citation type="journal article" date="2015" name="Int. J. Syst. Evol. Microbiol.">
        <title>Erwinia iniecta sp. nov., isolated from Russian wheat aphids (Diuraphis noxia).</title>
        <authorList>
            <person name="Campillo T."/>
            <person name="Luna E."/>
            <person name="Portier P."/>
            <person name="Fischer-Le Saux M."/>
            <person name="Lapitan N."/>
            <person name="Tisserat N.A."/>
            <person name="Leach J.E."/>
        </authorList>
    </citation>
    <scope>NUCLEOTIDE SEQUENCE [LARGE SCALE GENOMIC DNA]</scope>
    <source>
        <strain evidence="9 12">B120</strain>
        <strain evidence="10 11">B149</strain>
    </source>
</reference>
<dbReference type="InterPro" id="IPR037294">
    <property type="entry name" value="ABC_BtuC-like"/>
</dbReference>
<evidence type="ECO:0000256" key="4">
    <source>
        <dbReference type="ARBA" id="ARBA00022475"/>
    </source>
</evidence>
<dbReference type="FunFam" id="1.10.3470.10:FF:000001">
    <property type="entry name" value="Vitamin B12 ABC transporter permease BtuC"/>
    <property type="match status" value="1"/>
</dbReference>
<gene>
    <name evidence="9" type="ORF">NG42_06350</name>
    <name evidence="10" type="ORF">NG43_08790</name>
</gene>
<evidence type="ECO:0000256" key="2">
    <source>
        <dbReference type="ARBA" id="ARBA00007935"/>
    </source>
</evidence>
<dbReference type="PANTHER" id="PTHR30472">
    <property type="entry name" value="FERRIC ENTEROBACTIN TRANSPORT SYSTEM PERMEASE PROTEIN"/>
    <property type="match status" value="1"/>
</dbReference>
<dbReference type="RefSeq" id="WP_052898431.1">
    <property type="nucleotide sequence ID" value="NZ_JRXE01000007.1"/>
</dbReference>
<dbReference type="InterPro" id="IPR000522">
    <property type="entry name" value="ABC_transptr_permease_BtuC"/>
</dbReference>
<keyword evidence="3" id="KW-0813">Transport</keyword>
<evidence type="ECO:0000256" key="8">
    <source>
        <dbReference type="SAM" id="Phobius"/>
    </source>
</evidence>
<keyword evidence="12" id="KW-1185">Reference proteome</keyword>
<feature type="transmembrane region" description="Helical" evidence="8">
    <location>
        <begin position="281"/>
        <end position="303"/>
    </location>
</feature>
<dbReference type="Proteomes" id="UP000037088">
    <property type="component" value="Unassembled WGS sequence"/>
</dbReference>
<dbReference type="GO" id="GO:0022857">
    <property type="term" value="F:transmembrane transporter activity"/>
    <property type="evidence" value="ECO:0007669"/>
    <property type="project" value="InterPro"/>
</dbReference>
<proteinExistence type="inferred from homology"/>
<feature type="transmembrane region" description="Helical" evidence="8">
    <location>
        <begin position="154"/>
        <end position="175"/>
    </location>
</feature>
<keyword evidence="7 8" id="KW-0472">Membrane</keyword>
<dbReference type="SUPFAM" id="SSF81345">
    <property type="entry name" value="ABC transporter involved in vitamin B12 uptake, BtuC"/>
    <property type="match status" value="1"/>
</dbReference>
<comment type="caution">
    <text evidence="10">The sequence shown here is derived from an EMBL/GenBank/DDBJ whole genome shotgun (WGS) entry which is preliminary data.</text>
</comment>
<organism evidence="10 11">
    <name type="scientific">Winslowiella iniecta</name>
    <dbReference type="NCBI Taxonomy" id="1560201"/>
    <lineage>
        <taxon>Bacteria</taxon>
        <taxon>Pseudomonadati</taxon>
        <taxon>Pseudomonadota</taxon>
        <taxon>Gammaproteobacteria</taxon>
        <taxon>Enterobacterales</taxon>
        <taxon>Erwiniaceae</taxon>
        <taxon>Winslowiella</taxon>
    </lineage>
</organism>
<dbReference type="GO" id="GO:0005886">
    <property type="term" value="C:plasma membrane"/>
    <property type="evidence" value="ECO:0007669"/>
    <property type="project" value="UniProtKB-SubCell"/>
</dbReference>
<evidence type="ECO:0000313" key="11">
    <source>
        <dbReference type="Proteomes" id="UP000036851"/>
    </source>
</evidence>
<dbReference type="STRING" id="1560201.NG42_06350"/>
<feature type="transmembrane region" description="Helical" evidence="8">
    <location>
        <begin position="70"/>
        <end position="90"/>
    </location>
</feature>
<evidence type="ECO:0000256" key="3">
    <source>
        <dbReference type="ARBA" id="ARBA00022448"/>
    </source>
</evidence>
<dbReference type="EMBL" id="JRXE01000007">
    <property type="protein sequence ID" value="KOC91062.1"/>
    <property type="molecule type" value="Genomic_DNA"/>
</dbReference>
<dbReference type="CDD" id="cd06550">
    <property type="entry name" value="TM_ABC_iron-siderophores_like"/>
    <property type="match status" value="1"/>
</dbReference>
<dbReference type="Proteomes" id="UP000036851">
    <property type="component" value="Unassembled WGS sequence"/>
</dbReference>
<evidence type="ECO:0000256" key="6">
    <source>
        <dbReference type="ARBA" id="ARBA00022989"/>
    </source>
</evidence>
<keyword evidence="4" id="KW-1003">Cell membrane</keyword>
<evidence type="ECO:0000256" key="5">
    <source>
        <dbReference type="ARBA" id="ARBA00022692"/>
    </source>
</evidence>
<sequence length="341" mass="36463">MLNAELIKRRRRRRSIGLILLLLITLLCVMLSLAMGSKPLPLSDVWRHYWLAQETGYNDLVINLRESRTLTGLLVGAALALSGALTQGLLRNPLADPGILGVNAGAAAMVVTFSFFPLLEALPRFWPALGGAALATLVFFMLGGGQRHTSAARLVLTGAAINACLFAYVQSVVLLNARVMDSYRFWTIGSLSEQSLSQSLSMLSWMMPVLLLTPLLGSSLNVLAFGEASASALGVNIRRVRLQTLIVATVLAATATAMAGPIAFIGLAAPHLMRALVGSDFRWLLPYSALAGACLLLLADIVARWIVAPAEIMVGIVTASLGGMLLWLVAKRSRRFNDVAS</sequence>
<accession>A0A0L7TEK5</accession>
<evidence type="ECO:0000313" key="12">
    <source>
        <dbReference type="Proteomes" id="UP000037088"/>
    </source>
</evidence>
<dbReference type="GO" id="GO:0033214">
    <property type="term" value="P:siderophore-iron import into cell"/>
    <property type="evidence" value="ECO:0007669"/>
    <property type="project" value="TreeGrafter"/>
</dbReference>
<feature type="transmembrane region" description="Helical" evidence="8">
    <location>
        <begin position="205"/>
        <end position="224"/>
    </location>
</feature>
<name>A0A0L7TEK5_9GAMM</name>
<comment type="subcellular location">
    <subcellularLocation>
        <location evidence="1">Cell membrane</location>
        <topology evidence="1">Multi-pass membrane protein</topology>
    </subcellularLocation>
</comment>
<dbReference type="OrthoDB" id="9055647at2"/>
<dbReference type="EMBL" id="JRXF01000011">
    <property type="protein sequence ID" value="KOC93797.1"/>
    <property type="molecule type" value="Genomic_DNA"/>
</dbReference>
<protein>
    <submittedName>
        <fullName evidence="10">Iron ABC transporter permease</fullName>
    </submittedName>
</protein>
<feature type="transmembrane region" description="Helical" evidence="8">
    <location>
        <begin position="97"/>
        <end position="119"/>
    </location>
</feature>
<evidence type="ECO:0000313" key="10">
    <source>
        <dbReference type="EMBL" id="KOC93797.1"/>
    </source>
</evidence>
<keyword evidence="6 8" id="KW-1133">Transmembrane helix</keyword>
<dbReference type="Gene3D" id="1.10.3470.10">
    <property type="entry name" value="ABC transporter involved in vitamin B12 uptake, BtuC"/>
    <property type="match status" value="1"/>
</dbReference>
<feature type="transmembrane region" description="Helical" evidence="8">
    <location>
        <begin position="125"/>
        <end position="142"/>
    </location>
</feature>
<evidence type="ECO:0000313" key="9">
    <source>
        <dbReference type="EMBL" id="KOC91062.1"/>
    </source>
</evidence>
<keyword evidence="5 8" id="KW-0812">Transmembrane</keyword>
<comment type="similarity">
    <text evidence="2">Belongs to the binding-protein-dependent transport system permease family. FecCD subfamily.</text>
</comment>
<dbReference type="PANTHER" id="PTHR30472:SF1">
    <property type="entry name" value="FE(3+) DICITRATE TRANSPORT SYSTEM PERMEASE PROTEIN FECC-RELATED"/>
    <property type="match status" value="1"/>
</dbReference>
<dbReference type="PATRIC" id="fig|1560201.3.peg.1353"/>
<feature type="transmembrane region" description="Helical" evidence="8">
    <location>
        <begin position="245"/>
        <end position="269"/>
    </location>
</feature>
<dbReference type="AlphaFoldDB" id="A0A0L7TEK5"/>
<evidence type="ECO:0000256" key="1">
    <source>
        <dbReference type="ARBA" id="ARBA00004651"/>
    </source>
</evidence>